<dbReference type="GO" id="GO:0016051">
    <property type="term" value="P:carbohydrate biosynthetic process"/>
    <property type="evidence" value="ECO:0007669"/>
    <property type="project" value="InterPro"/>
</dbReference>
<dbReference type="KEGG" id="pmh:P9215_14811"/>
<dbReference type="OrthoDB" id="9814210at2"/>
<dbReference type="RefSeq" id="WP_012008142.1">
    <property type="nucleotide sequence ID" value="NC_009840.1"/>
</dbReference>
<accession>A8G663</accession>
<dbReference type="InterPro" id="IPR051690">
    <property type="entry name" value="PseI-like"/>
</dbReference>
<dbReference type="Pfam" id="PF08666">
    <property type="entry name" value="SAF"/>
    <property type="match status" value="1"/>
</dbReference>
<dbReference type="AlphaFoldDB" id="A8G663"/>
<dbReference type="GO" id="GO:0047444">
    <property type="term" value="F:N-acylneuraminate-9-phosphate synthase activity"/>
    <property type="evidence" value="ECO:0007669"/>
    <property type="project" value="TreeGrafter"/>
</dbReference>
<dbReference type="InterPro" id="IPR013132">
    <property type="entry name" value="PseI/NeuA/B-like_N"/>
</dbReference>
<name>A8G663_PROM2</name>
<dbReference type="Proteomes" id="UP000002014">
    <property type="component" value="Chromosome"/>
</dbReference>
<dbReference type="SUPFAM" id="SSF51269">
    <property type="entry name" value="AFP III-like domain"/>
    <property type="match status" value="1"/>
</dbReference>
<gene>
    <name evidence="2" type="primary">spsE</name>
    <name evidence="2" type="ordered locus">P9215_14811</name>
</gene>
<dbReference type="eggNOG" id="COG2089">
    <property type="taxonomic scope" value="Bacteria"/>
</dbReference>
<proteinExistence type="predicted"/>
<evidence type="ECO:0000259" key="1">
    <source>
        <dbReference type="PROSITE" id="PS50844"/>
    </source>
</evidence>
<dbReference type="InterPro" id="IPR013974">
    <property type="entry name" value="SAF"/>
</dbReference>
<dbReference type="Pfam" id="PF03102">
    <property type="entry name" value="NeuB"/>
    <property type="match status" value="1"/>
</dbReference>
<dbReference type="InterPro" id="IPR013785">
    <property type="entry name" value="Aldolase_TIM"/>
</dbReference>
<dbReference type="InterPro" id="IPR036732">
    <property type="entry name" value="AFP_Neu5c_C_sf"/>
</dbReference>
<evidence type="ECO:0000313" key="3">
    <source>
        <dbReference type="Proteomes" id="UP000002014"/>
    </source>
</evidence>
<feature type="domain" description="AFP-like" evidence="1">
    <location>
        <begin position="283"/>
        <end position="335"/>
    </location>
</feature>
<sequence>MKKKVLVIAEAGVNHNGSLDMAVDLIKEASKAGADIVKFQTFFADDGITQKSIKAKYQIDNENNSLDQYSMLKKLELSPDDHLFLIKKCNENNIEFLSTPFDIKSISLLSKLGLERFKVPSSEVDNTFFLRNIGLLGKEVILSTGMATLGEVEYALDTICDAGTPLNNITVLHCTTQYPTAFPEVNLRAMNTIANSFNVNVGYSDHTLGIEVPIAAVALGAKIIEKHITLDRKLEGPDHKASIEPEEFSRMVKSIRNIEDSLGSNFKKPTQKEIEMRLIMRKSLVASQFINKGELFTQENVTTKRPGNGLPANFLDFVIGRKSSKDYQINDLIDL</sequence>
<dbReference type="PROSITE" id="PS50844">
    <property type="entry name" value="AFP_LIKE"/>
    <property type="match status" value="1"/>
</dbReference>
<protein>
    <submittedName>
        <fullName evidence="2">Sialic acid synthase</fullName>
    </submittedName>
</protein>
<dbReference type="InterPro" id="IPR006190">
    <property type="entry name" value="SAF_AFP_Neu5Ac"/>
</dbReference>
<reference evidence="2 3" key="1">
    <citation type="journal article" date="2007" name="PLoS Genet.">
        <title>Patterns and implications of gene gain and loss in the evolution of Prochlorococcus.</title>
        <authorList>
            <person name="Kettler G.C."/>
            <person name="Martiny A.C."/>
            <person name="Huang K."/>
            <person name="Zucker J."/>
            <person name="Coleman M.L."/>
            <person name="Rodrigue S."/>
            <person name="Chen F."/>
            <person name="Lapidus A."/>
            <person name="Ferriera S."/>
            <person name="Johnson J."/>
            <person name="Steglich C."/>
            <person name="Church G.M."/>
            <person name="Richardson P."/>
            <person name="Chisholm S.W."/>
        </authorList>
    </citation>
    <scope>NUCLEOTIDE SEQUENCE [LARGE SCALE GENOMIC DNA]</scope>
    <source>
        <strain evidence="2 3">MIT 9215</strain>
    </source>
</reference>
<dbReference type="STRING" id="93060.P9215_14811"/>
<dbReference type="EMBL" id="CP000825">
    <property type="protein sequence ID" value="ABV51094.1"/>
    <property type="molecule type" value="Genomic_DNA"/>
</dbReference>
<dbReference type="HOGENOM" id="CLU_040465_0_0_3"/>
<dbReference type="PANTHER" id="PTHR42966">
    <property type="entry name" value="N-ACETYLNEURAMINATE SYNTHASE"/>
    <property type="match status" value="1"/>
</dbReference>
<dbReference type="Gene3D" id="3.90.1210.10">
    <property type="entry name" value="Antifreeze-like/N-acetylneuraminic acid synthase C-terminal domain"/>
    <property type="match status" value="1"/>
</dbReference>
<dbReference type="SUPFAM" id="SSF51569">
    <property type="entry name" value="Aldolase"/>
    <property type="match status" value="1"/>
</dbReference>
<dbReference type="NCBIfam" id="TIGR03569">
    <property type="entry name" value="NeuB_NnaB"/>
    <property type="match status" value="1"/>
</dbReference>
<dbReference type="InterPro" id="IPR020007">
    <property type="entry name" value="NeuB/NeuA"/>
</dbReference>
<dbReference type="CDD" id="cd11615">
    <property type="entry name" value="SAF_NeuB_like"/>
    <property type="match status" value="1"/>
</dbReference>
<dbReference type="InterPro" id="IPR057736">
    <property type="entry name" value="SAF_PseI/NeuA/NeuB"/>
</dbReference>
<organism evidence="2 3">
    <name type="scientific">Prochlorococcus marinus (strain MIT 9215)</name>
    <dbReference type="NCBI Taxonomy" id="93060"/>
    <lineage>
        <taxon>Bacteria</taxon>
        <taxon>Bacillati</taxon>
        <taxon>Cyanobacteriota</taxon>
        <taxon>Cyanophyceae</taxon>
        <taxon>Synechococcales</taxon>
        <taxon>Prochlorococcaceae</taxon>
        <taxon>Prochlorococcus</taxon>
    </lineage>
</organism>
<evidence type="ECO:0000313" key="2">
    <source>
        <dbReference type="EMBL" id="ABV51094.1"/>
    </source>
</evidence>
<dbReference type="PANTHER" id="PTHR42966:SF1">
    <property type="entry name" value="SIALIC ACID SYNTHASE"/>
    <property type="match status" value="1"/>
</dbReference>
<dbReference type="Gene3D" id="3.20.20.70">
    <property type="entry name" value="Aldolase class I"/>
    <property type="match status" value="1"/>
</dbReference>